<reference evidence="2" key="1">
    <citation type="journal article" date="2023" name="Mol. Phylogenet. Evol.">
        <title>Genome-scale phylogeny and comparative genomics of the fungal order Sordariales.</title>
        <authorList>
            <person name="Hensen N."/>
            <person name="Bonometti L."/>
            <person name="Westerberg I."/>
            <person name="Brannstrom I.O."/>
            <person name="Guillou S."/>
            <person name="Cros-Aarteil S."/>
            <person name="Calhoun S."/>
            <person name="Haridas S."/>
            <person name="Kuo A."/>
            <person name="Mondo S."/>
            <person name="Pangilinan J."/>
            <person name="Riley R."/>
            <person name="LaButti K."/>
            <person name="Andreopoulos B."/>
            <person name="Lipzen A."/>
            <person name="Chen C."/>
            <person name="Yan M."/>
            <person name="Daum C."/>
            <person name="Ng V."/>
            <person name="Clum A."/>
            <person name="Steindorff A."/>
            <person name="Ohm R.A."/>
            <person name="Martin F."/>
            <person name="Silar P."/>
            <person name="Natvig D.O."/>
            <person name="Lalanne C."/>
            <person name="Gautier V."/>
            <person name="Ament-Velasquez S.L."/>
            <person name="Kruys A."/>
            <person name="Hutchinson M.I."/>
            <person name="Powell A.J."/>
            <person name="Barry K."/>
            <person name="Miller A.N."/>
            <person name="Grigoriev I.V."/>
            <person name="Debuchy R."/>
            <person name="Gladieux P."/>
            <person name="Hiltunen Thoren M."/>
            <person name="Johannesson H."/>
        </authorList>
    </citation>
    <scope>NUCLEOTIDE SEQUENCE</scope>
    <source>
        <strain evidence="2">CBS 626.80</strain>
    </source>
</reference>
<protein>
    <submittedName>
        <fullName evidence="2">Uncharacterized protein</fullName>
    </submittedName>
</protein>
<name>A0AAN6NJH2_9PEZI</name>
<sequence>MYPMDTSPPREKSGKSERSKRRAIDDWSDETLVEAAAPPKRVRTRGLVDPFNLQTKARLQGLLIPKRLGLDLCDCQFGPFCGTVHVAATREQALKTALEIQSFTGNVSTIQLALWCDGSHEMRDNTGGYAVVGKRPPSKNKREEVVARGWPPTHIESSTVAEALAIAQSIIEDMEHLTKFDQDIATEKNKGKPSAVRVSLKILSDCRGLVDSIRRGNFTKPFRMVGLEILKQAERFEETFRRLSQQPERHIIVDKLALHWVPGHEPGLTLHQQANTLAIGWGVVCF</sequence>
<dbReference type="EMBL" id="MU859464">
    <property type="protein sequence ID" value="KAK3946944.1"/>
    <property type="molecule type" value="Genomic_DNA"/>
</dbReference>
<evidence type="ECO:0000256" key="1">
    <source>
        <dbReference type="SAM" id="MobiDB-lite"/>
    </source>
</evidence>
<dbReference type="Gene3D" id="3.30.420.10">
    <property type="entry name" value="Ribonuclease H-like superfamily/Ribonuclease H"/>
    <property type="match status" value="1"/>
</dbReference>
<evidence type="ECO:0000313" key="2">
    <source>
        <dbReference type="EMBL" id="KAK3946944.1"/>
    </source>
</evidence>
<feature type="region of interest" description="Disordered" evidence="1">
    <location>
        <begin position="1"/>
        <end position="24"/>
    </location>
</feature>
<dbReference type="InterPro" id="IPR036397">
    <property type="entry name" value="RNaseH_sf"/>
</dbReference>
<accession>A0AAN6NJH2</accession>
<keyword evidence="3" id="KW-1185">Reference proteome</keyword>
<organism evidence="2 3">
    <name type="scientific">Pseudoneurospora amorphoporcata</name>
    <dbReference type="NCBI Taxonomy" id="241081"/>
    <lineage>
        <taxon>Eukaryota</taxon>
        <taxon>Fungi</taxon>
        <taxon>Dikarya</taxon>
        <taxon>Ascomycota</taxon>
        <taxon>Pezizomycotina</taxon>
        <taxon>Sordariomycetes</taxon>
        <taxon>Sordariomycetidae</taxon>
        <taxon>Sordariales</taxon>
        <taxon>Sordariaceae</taxon>
        <taxon>Pseudoneurospora</taxon>
    </lineage>
</organism>
<feature type="compositionally biased region" description="Basic and acidic residues" evidence="1">
    <location>
        <begin position="8"/>
        <end position="24"/>
    </location>
</feature>
<proteinExistence type="predicted"/>
<comment type="caution">
    <text evidence="2">The sequence shown here is derived from an EMBL/GenBank/DDBJ whole genome shotgun (WGS) entry which is preliminary data.</text>
</comment>
<evidence type="ECO:0000313" key="3">
    <source>
        <dbReference type="Proteomes" id="UP001303222"/>
    </source>
</evidence>
<dbReference type="GO" id="GO:0003676">
    <property type="term" value="F:nucleic acid binding"/>
    <property type="evidence" value="ECO:0007669"/>
    <property type="project" value="InterPro"/>
</dbReference>
<gene>
    <name evidence="2" type="ORF">QBC32DRAFT_366110</name>
</gene>
<dbReference type="Proteomes" id="UP001303222">
    <property type="component" value="Unassembled WGS sequence"/>
</dbReference>
<dbReference type="AlphaFoldDB" id="A0AAN6NJH2"/>
<reference evidence="2" key="2">
    <citation type="submission" date="2023-06" db="EMBL/GenBank/DDBJ databases">
        <authorList>
            <consortium name="Lawrence Berkeley National Laboratory"/>
            <person name="Mondo S.J."/>
            <person name="Hensen N."/>
            <person name="Bonometti L."/>
            <person name="Westerberg I."/>
            <person name="Brannstrom I.O."/>
            <person name="Guillou S."/>
            <person name="Cros-Aarteil S."/>
            <person name="Calhoun S."/>
            <person name="Haridas S."/>
            <person name="Kuo A."/>
            <person name="Pangilinan J."/>
            <person name="Riley R."/>
            <person name="Labutti K."/>
            <person name="Andreopoulos B."/>
            <person name="Lipzen A."/>
            <person name="Chen C."/>
            <person name="Yanf M."/>
            <person name="Daum C."/>
            <person name="Ng V."/>
            <person name="Clum A."/>
            <person name="Steindorff A."/>
            <person name="Ohm R."/>
            <person name="Martin F."/>
            <person name="Silar P."/>
            <person name="Natvig D."/>
            <person name="Lalanne C."/>
            <person name="Gautier V."/>
            <person name="Ament-Velasquez S.L."/>
            <person name="Kruys A."/>
            <person name="Hutchinson M.I."/>
            <person name="Powell A.J."/>
            <person name="Barry K."/>
            <person name="Miller A.N."/>
            <person name="Grigoriev I.V."/>
            <person name="Debuchy R."/>
            <person name="Gladieux P."/>
            <person name="Thoren M.H."/>
            <person name="Johannesson H."/>
        </authorList>
    </citation>
    <scope>NUCLEOTIDE SEQUENCE</scope>
    <source>
        <strain evidence="2">CBS 626.80</strain>
    </source>
</reference>